<evidence type="ECO:0000313" key="2">
    <source>
        <dbReference type="Ensembl" id="ENSCCRP00020069581.1"/>
    </source>
</evidence>
<dbReference type="PANTHER" id="PTHR20933:SF4">
    <property type="entry name" value="F-BOX INVOLVED IN POLYQ PATHOGENESIS, ISOFORM A"/>
    <property type="match status" value="1"/>
</dbReference>
<dbReference type="InterPro" id="IPR036047">
    <property type="entry name" value="F-box-like_dom_sf"/>
</dbReference>
<proteinExistence type="predicted"/>
<reference evidence="2" key="1">
    <citation type="submission" date="2025-08" db="UniProtKB">
        <authorList>
            <consortium name="Ensembl"/>
        </authorList>
    </citation>
    <scope>IDENTIFICATION</scope>
</reference>
<dbReference type="Proteomes" id="UP000694701">
    <property type="component" value="Unplaced"/>
</dbReference>
<dbReference type="FunFam" id="1.20.1280.50:FF:000018">
    <property type="entry name" value="F-box/LRR-repeat protein 7 isoform X2"/>
    <property type="match status" value="1"/>
</dbReference>
<dbReference type="PANTHER" id="PTHR20933">
    <property type="entry name" value="F-BOX ONLY PROTEIN 33"/>
    <property type="match status" value="1"/>
</dbReference>
<dbReference type="InterPro" id="IPR001810">
    <property type="entry name" value="F-box_dom"/>
</dbReference>
<dbReference type="SUPFAM" id="SSF81383">
    <property type="entry name" value="F-box domain"/>
    <property type="match status" value="1"/>
</dbReference>
<protein>
    <recommendedName>
        <fullName evidence="1">F-box domain-containing protein</fullName>
    </recommendedName>
</protein>
<dbReference type="InterPro" id="IPR032675">
    <property type="entry name" value="LRR_dom_sf"/>
</dbReference>
<dbReference type="SMART" id="SM00256">
    <property type="entry name" value="FBOX"/>
    <property type="match status" value="1"/>
</dbReference>
<dbReference type="AlphaFoldDB" id="A0A8C2GH55"/>
<dbReference type="PROSITE" id="PS50181">
    <property type="entry name" value="FBOX"/>
    <property type="match status" value="1"/>
</dbReference>
<organism evidence="2 3">
    <name type="scientific">Cyprinus carpio</name>
    <name type="common">Common carp</name>
    <dbReference type="NCBI Taxonomy" id="7962"/>
    <lineage>
        <taxon>Eukaryota</taxon>
        <taxon>Metazoa</taxon>
        <taxon>Chordata</taxon>
        <taxon>Craniata</taxon>
        <taxon>Vertebrata</taxon>
        <taxon>Euteleostomi</taxon>
        <taxon>Actinopterygii</taxon>
        <taxon>Neopterygii</taxon>
        <taxon>Teleostei</taxon>
        <taxon>Ostariophysi</taxon>
        <taxon>Cypriniformes</taxon>
        <taxon>Cyprinidae</taxon>
        <taxon>Cyprininae</taxon>
        <taxon>Cyprinus</taxon>
    </lineage>
</organism>
<dbReference type="GO" id="GO:0031398">
    <property type="term" value="P:positive regulation of protein ubiquitination"/>
    <property type="evidence" value="ECO:0007669"/>
    <property type="project" value="TreeGrafter"/>
</dbReference>
<sequence>MAFPPTTLIDILPDPVLLHVLSYLSTPQLCRCARACRRWYNLAWDPRLWSTIRLTGELLNYFNSLYVAKIFDILHHYSLYIY</sequence>
<dbReference type="Pfam" id="PF12937">
    <property type="entry name" value="F-box-like"/>
    <property type="match status" value="1"/>
</dbReference>
<feature type="domain" description="F-box" evidence="1">
    <location>
        <begin position="6"/>
        <end position="52"/>
    </location>
</feature>
<accession>A0A8C2GH55</accession>
<evidence type="ECO:0000259" key="1">
    <source>
        <dbReference type="PROSITE" id="PS50181"/>
    </source>
</evidence>
<evidence type="ECO:0000313" key="3">
    <source>
        <dbReference type="Proteomes" id="UP000694701"/>
    </source>
</evidence>
<name>A0A8C2GH55_CYPCA</name>
<dbReference type="Gene3D" id="3.80.10.10">
    <property type="entry name" value="Ribonuclease Inhibitor"/>
    <property type="match status" value="1"/>
</dbReference>
<dbReference type="Ensembl" id="ENSCCRT00020076458.1">
    <property type="protein sequence ID" value="ENSCCRP00020069581.1"/>
    <property type="gene ID" value="ENSCCRG00020032566.1"/>
</dbReference>